<evidence type="ECO:0000256" key="1">
    <source>
        <dbReference type="SAM" id="Phobius"/>
    </source>
</evidence>
<keyword evidence="1" id="KW-0812">Transmembrane</keyword>
<dbReference type="PRINTS" id="PR00038">
    <property type="entry name" value="HTHLUXR"/>
</dbReference>
<feature type="transmembrane region" description="Helical" evidence="1">
    <location>
        <begin position="373"/>
        <end position="396"/>
    </location>
</feature>
<feature type="transmembrane region" description="Helical" evidence="1">
    <location>
        <begin position="26"/>
        <end position="51"/>
    </location>
</feature>
<dbReference type="Gene3D" id="1.10.10.10">
    <property type="entry name" value="Winged helix-like DNA-binding domain superfamily/Winged helix DNA-binding domain"/>
    <property type="match status" value="1"/>
</dbReference>
<dbReference type="AlphaFoldDB" id="A0A173S7L9"/>
<evidence type="ECO:0000259" key="2">
    <source>
        <dbReference type="SMART" id="SM00421"/>
    </source>
</evidence>
<evidence type="ECO:0000313" key="3">
    <source>
        <dbReference type="EMBL" id="CUM86251.1"/>
    </source>
</evidence>
<keyword evidence="1" id="KW-1133">Transmembrane helix</keyword>
<keyword evidence="3" id="KW-0238">DNA-binding</keyword>
<dbReference type="InterPro" id="IPR016032">
    <property type="entry name" value="Sig_transdc_resp-reg_C-effctor"/>
</dbReference>
<protein>
    <submittedName>
        <fullName evidence="3">DNA-binding transcriptional activator BglJ</fullName>
    </submittedName>
</protein>
<dbReference type="GO" id="GO:0006355">
    <property type="term" value="P:regulation of DNA-templated transcription"/>
    <property type="evidence" value="ECO:0007669"/>
    <property type="project" value="InterPro"/>
</dbReference>
<gene>
    <name evidence="3" type="ORF">ERS852574_01181</name>
</gene>
<sequence>MGEKKINFWKIIKGIKRQSIRMQQRLIVYWCVVILTLFLVTVLLLSILGVLPGMDFKVREMLSAQQKNTLSTMTEQTDIMMARSISLSEDITKELNQCLTANGKTFSNLNDNPQLIMDLEAALYPSLKSALDVKYCSGVFVVLDATVNTKTEYADTSRMGIYLRLSDLKAVNTSKQHVVFFRGNADIARAEQVQLHNRWNLEFDTSALSGYEQIMQFDGNRLVESCLWTDRLELSDTWEDVQLLYVPVLDSTGKVRGLCGMEMSNLYFRLSYPMVEGSCGNIVTVLAPVDKKGNIYLDKAMFGDTKETYLSPSGTMTVKKGKYYNTYSTAFGNYIGRHELLGLKSCNGMPLAVLTLISEANYEKLTADNRRDWIIGTLLFLILLLVVSVGMSHRFVKPILRSLKALQEDTLTDENLSGISEVDALVDFMQKKRNTEKLENGGIPPNIEEMLKAFALRVETLTPSERMVLQYYVDGYTIQEIASLLYISIGTARKHNTNMNRKLGITVREELMLYIELFRKCNQLDKLTYSRTE</sequence>
<feature type="domain" description="HTH luxR-type" evidence="2">
    <location>
        <begin position="458"/>
        <end position="515"/>
    </location>
</feature>
<dbReference type="GO" id="GO:0003677">
    <property type="term" value="F:DNA binding"/>
    <property type="evidence" value="ECO:0007669"/>
    <property type="project" value="UniProtKB-KW"/>
</dbReference>
<keyword evidence="1" id="KW-0472">Membrane</keyword>
<dbReference type="InterPro" id="IPR036388">
    <property type="entry name" value="WH-like_DNA-bd_sf"/>
</dbReference>
<reference evidence="3 4" key="1">
    <citation type="submission" date="2015-09" db="EMBL/GenBank/DDBJ databases">
        <authorList>
            <consortium name="Pathogen Informatics"/>
        </authorList>
    </citation>
    <scope>NUCLEOTIDE SEQUENCE [LARGE SCALE GENOMIC DNA]</scope>
    <source>
        <strain evidence="3 4">2789STDY5834962</strain>
    </source>
</reference>
<proteinExistence type="predicted"/>
<dbReference type="CDD" id="cd06170">
    <property type="entry name" value="LuxR_C_like"/>
    <property type="match status" value="1"/>
</dbReference>
<accession>A0A173S7L9</accession>
<name>A0A173S7L9_9FIRM</name>
<dbReference type="Proteomes" id="UP000095727">
    <property type="component" value="Unassembled WGS sequence"/>
</dbReference>
<dbReference type="InterPro" id="IPR000792">
    <property type="entry name" value="Tscrpt_reg_LuxR_C"/>
</dbReference>
<dbReference type="SUPFAM" id="SSF46894">
    <property type="entry name" value="C-terminal effector domain of the bipartite response regulators"/>
    <property type="match status" value="1"/>
</dbReference>
<evidence type="ECO:0000313" key="4">
    <source>
        <dbReference type="Proteomes" id="UP000095727"/>
    </source>
</evidence>
<dbReference type="EMBL" id="CYXR01000007">
    <property type="protein sequence ID" value="CUM86251.1"/>
    <property type="molecule type" value="Genomic_DNA"/>
</dbReference>
<dbReference type="Pfam" id="PF00196">
    <property type="entry name" value="GerE"/>
    <property type="match status" value="1"/>
</dbReference>
<organism evidence="3 4">
    <name type="scientific">Coprococcus comes</name>
    <dbReference type="NCBI Taxonomy" id="410072"/>
    <lineage>
        <taxon>Bacteria</taxon>
        <taxon>Bacillati</taxon>
        <taxon>Bacillota</taxon>
        <taxon>Clostridia</taxon>
        <taxon>Lachnospirales</taxon>
        <taxon>Lachnospiraceae</taxon>
        <taxon>Coprococcus</taxon>
    </lineage>
</organism>
<dbReference type="SMART" id="SM00421">
    <property type="entry name" value="HTH_LUXR"/>
    <property type="match status" value="1"/>
</dbReference>